<dbReference type="Pfam" id="PF04795">
    <property type="entry name" value="PAPA-1"/>
    <property type="match status" value="1"/>
</dbReference>
<evidence type="ECO:0000313" key="3">
    <source>
        <dbReference type="EMBL" id="KAF2036100.1"/>
    </source>
</evidence>
<dbReference type="OrthoDB" id="2021186at2759"/>
<organism evidence="3 4">
    <name type="scientific">Setomelanomma holmii</name>
    <dbReference type="NCBI Taxonomy" id="210430"/>
    <lineage>
        <taxon>Eukaryota</taxon>
        <taxon>Fungi</taxon>
        <taxon>Dikarya</taxon>
        <taxon>Ascomycota</taxon>
        <taxon>Pezizomycotina</taxon>
        <taxon>Dothideomycetes</taxon>
        <taxon>Pleosporomycetidae</taxon>
        <taxon>Pleosporales</taxon>
        <taxon>Pleosporineae</taxon>
        <taxon>Phaeosphaeriaceae</taxon>
        <taxon>Setomelanomma</taxon>
    </lineage>
</organism>
<dbReference type="GO" id="GO:0006338">
    <property type="term" value="P:chromatin remodeling"/>
    <property type="evidence" value="ECO:0007669"/>
    <property type="project" value="InterPro"/>
</dbReference>
<evidence type="ECO:0000259" key="2">
    <source>
        <dbReference type="SMART" id="SM01406"/>
    </source>
</evidence>
<dbReference type="AlphaFoldDB" id="A0A9P4HJ29"/>
<dbReference type="InterPro" id="IPR006880">
    <property type="entry name" value="INO80B_C"/>
</dbReference>
<sequence>MTDGAAKRMRRLSTEYDESEGADEWMKGNSSAAPTASSTRPRRGTANQSPAAAVIQRSSPEETRQSIHLTVKSSPGKLRQATSGAVPKPGVSRQNIVAGKRASRSNRIVREVDSEDDEDEDEEDDEDEDKAEEVDAMDVDDEEDEEDDVDAEGEEDEDRDAEGDEDDDVEDSTPASRIVVNAKQSIPVKPIINISKPQDSVEAKEMAMDDDDDDDLSDPDSDLDEEDAEGEDEDAEGEEDDEMVDQTGDMDEDMDSDEDLSRGQTPDVSKMTKRQRALVEEGSDGGLMALSNEAQKKKHLTAEENAMRRAEMARRRKNLSEKRNEEEKMDTINRLLKKQPPKRGRRAIETTGSGQEDENEPERANPLFVRYVQNAKGTQLGVPDEWLQAPVGSFFAGSMAPKHSRPFGGRMVEEVA</sequence>
<dbReference type="GO" id="GO:0031011">
    <property type="term" value="C:Ino80 complex"/>
    <property type="evidence" value="ECO:0007669"/>
    <property type="project" value="InterPro"/>
</dbReference>
<evidence type="ECO:0000256" key="1">
    <source>
        <dbReference type="SAM" id="MobiDB-lite"/>
    </source>
</evidence>
<gene>
    <name evidence="3" type="ORF">EK21DRAFT_52720</name>
</gene>
<dbReference type="EMBL" id="ML978155">
    <property type="protein sequence ID" value="KAF2036100.1"/>
    <property type="molecule type" value="Genomic_DNA"/>
</dbReference>
<protein>
    <submittedName>
        <fullName evidence="3">PAPA-1-domain-containing protein</fullName>
    </submittedName>
</protein>
<reference evidence="3" key="1">
    <citation type="journal article" date="2020" name="Stud. Mycol.">
        <title>101 Dothideomycetes genomes: a test case for predicting lifestyles and emergence of pathogens.</title>
        <authorList>
            <person name="Haridas S."/>
            <person name="Albert R."/>
            <person name="Binder M."/>
            <person name="Bloem J."/>
            <person name="Labutti K."/>
            <person name="Salamov A."/>
            <person name="Andreopoulos B."/>
            <person name="Baker S."/>
            <person name="Barry K."/>
            <person name="Bills G."/>
            <person name="Bluhm B."/>
            <person name="Cannon C."/>
            <person name="Castanera R."/>
            <person name="Culley D."/>
            <person name="Daum C."/>
            <person name="Ezra D."/>
            <person name="Gonzalez J."/>
            <person name="Henrissat B."/>
            <person name="Kuo A."/>
            <person name="Liang C."/>
            <person name="Lipzen A."/>
            <person name="Lutzoni F."/>
            <person name="Magnuson J."/>
            <person name="Mondo S."/>
            <person name="Nolan M."/>
            <person name="Ohm R."/>
            <person name="Pangilinan J."/>
            <person name="Park H.-J."/>
            <person name="Ramirez L."/>
            <person name="Alfaro M."/>
            <person name="Sun H."/>
            <person name="Tritt A."/>
            <person name="Yoshinaga Y."/>
            <person name="Zwiers L.-H."/>
            <person name="Turgeon B."/>
            <person name="Goodwin S."/>
            <person name="Spatafora J."/>
            <person name="Crous P."/>
            <person name="Grigoriev I."/>
        </authorList>
    </citation>
    <scope>NUCLEOTIDE SEQUENCE</scope>
    <source>
        <strain evidence="3">CBS 110217</strain>
    </source>
</reference>
<evidence type="ECO:0000313" key="4">
    <source>
        <dbReference type="Proteomes" id="UP000799777"/>
    </source>
</evidence>
<dbReference type="PANTHER" id="PTHR21561:SF12">
    <property type="entry name" value="INO80 COMPLEX SUBUNIT B"/>
    <property type="match status" value="1"/>
</dbReference>
<feature type="compositionally biased region" description="Basic and acidic residues" evidence="1">
    <location>
        <begin position="300"/>
        <end position="331"/>
    </location>
</feature>
<accession>A0A9P4HJ29</accession>
<dbReference type="InterPro" id="IPR029523">
    <property type="entry name" value="INO80B/Ies2"/>
</dbReference>
<feature type="domain" description="INO80 complex subunit B-like conserved region" evidence="2">
    <location>
        <begin position="304"/>
        <end position="386"/>
    </location>
</feature>
<feature type="compositionally biased region" description="Acidic residues" evidence="1">
    <location>
        <begin position="113"/>
        <end position="171"/>
    </location>
</feature>
<feature type="compositionally biased region" description="Basic residues" evidence="1">
    <location>
        <begin position="335"/>
        <end position="345"/>
    </location>
</feature>
<feature type="region of interest" description="Disordered" evidence="1">
    <location>
        <begin position="1"/>
        <end position="364"/>
    </location>
</feature>
<feature type="compositionally biased region" description="Low complexity" evidence="1">
    <location>
        <begin position="30"/>
        <end position="39"/>
    </location>
</feature>
<feature type="compositionally biased region" description="Acidic residues" evidence="1">
    <location>
        <begin position="208"/>
        <end position="258"/>
    </location>
</feature>
<keyword evidence="4" id="KW-1185">Reference proteome</keyword>
<dbReference type="PANTHER" id="PTHR21561">
    <property type="entry name" value="INO80 COMPLEX SUBUNIT B"/>
    <property type="match status" value="1"/>
</dbReference>
<dbReference type="Proteomes" id="UP000799777">
    <property type="component" value="Unassembled WGS sequence"/>
</dbReference>
<comment type="caution">
    <text evidence="3">The sequence shown here is derived from an EMBL/GenBank/DDBJ whole genome shotgun (WGS) entry which is preliminary data.</text>
</comment>
<dbReference type="SMART" id="SM01406">
    <property type="entry name" value="PAPA-1"/>
    <property type="match status" value="1"/>
</dbReference>
<name>A0A9P4HJ29_9PLEO</name>
<proteinExistence type="predicted"/>